<keyword evidence="2" id="KW-0378">Hydrolase</keyword>
<feature type="transmembrane region" description="Helical" evidence="3">
    <location>
        <begin position="103"/>
        <end position="125"/>
    </location>
</feature>
<gene>
    <name evidence="5" type="ORF">SAMN02745202_00655</name>
</gene>
<dbReference type="InterPro" id="IPR029052">
    <property type="entry name" value="Metallo-depent_PP-like"/>
</dbReference>
<feature type="transmembrane region" description="Helical" evidence="3">
    <location>
        <begin position="6"/>
        <end position="25"/>
    </location>
</feature>
<reference evidence="5 6" key="1">
    <citation type="submission" date="2017-02" db="EMBL/GenBank/DDBJ databases">
        <authorList>
            <person name="Peterson S.W."/>
        </authorList>
    </citation>
    <scope>NUCLEOTIDE SEQUENCE [LARGE SCALE GENOMIC DNA]</scope>
    <source>
        <strain evidence="5 6">ATCC 43324</strain>
    </source>
</reference>
<dbReference type="eggNOG" id="COG1408">
    <property type="taxonomic scope" value="Bacteria"/>
</dbReference>
<dbReference type="AlphaFoldDB" id="A0A1T4M758"/>
<keyword evidence="3" id="KW-0472">Membrane</keyword>
<dbReference type="PANTHER" id="PTHR31302:SF31">
    <property type="entry name" value="PHOSPHODIESTERASE YAEI"/>
    <property type="match status" value="1"/>
</dbReference>
<dbReference type="Proteomes" id="UP000190065">
    <property type="component" value="Unassembled WGS sequence"/>
</dbReference>
<dbReference type="GO" id="GO:0016020">
    <property type="term" value="C:membrane"/>
    <property type="evidence" value="ECO:0007669"/>
    <property type="project" value="GOC"/>
</dbReference>
<feature type="transmembrane region" description="Helical" evidence="3">
    <location>
        <begin position="67"/>
        <end position="91"/>
    </location>
</feature>
<evidence type="ECO:0000256" key="1">
    <source>
        <dbReference type="ARBA" id="ARBA00022723"/>
    </source>
</evidence>
<evidence type="ECO:0000256" key="2">
    <source>
        <dbReference type="ARBA" id="ARBA00022801"/>
    </source>
</evidence>
<dbReference type="Pfam" id="PF00149">
    <property type="entry name" value="Metallophos"/>
    <property type="match status" value="1"/>
</dbReference>
<dbReference type="InterPro" id="IPR051158">
    <property type="entry name" value="Metallophosphoesterase_sf"/>
</dbReference>
<sequence>MIVRIIYFLIPLILLPDAIVYAAFCHKRTHAKPWLRLLWWLPSAAMVVFSIVLALQKQFAPDNSCWIKLFIFAFALCVIPKMMFAIAVLITRRWGKQSLKFRRSIYAIATLVSVLILCTTLHGVLVGPKELRVTRLSLTFKTLPKAFDGLKIVLFSDAHVGTFNHGWERFLARDIDTILAQRPDMICFAGDLQNTNPAELQPLIPLLTRLAKQGIPVYSVLGNHDYSGYYYGTAAEKQKIEAQMIATQKEMGWQLLRNEHRFFYSSHHKDSIAIVGEEYCGVGLHSFDKSNIRRATAGIDANTFTLLLQHDPKTWRTRILPESHAQLTLAGHTHGGQVSIFGLRTTLLTYTDDYGLAESHGRYLYVTCGIGGLIPLRIGVEPEIAVITLHAQQ</sequence>
<proteinExistence type="predicted"/>
<dbReference type="SUPFAM" id="SSF56300">
    <property type="entry name" value="Metallo-dependent phosphatases"/>
    <property type="match status" value="1"/>
</dbReference>
<evidence type="ECO:0000313" key="5">
    <source>
        <dbReference type="EMBL" id="SJZ62628.1"/>
    </source>
</evidence>
<keyword evidence="3" id="KW-1133">Transmembrane helix</keyword>
<accession>A0A1T4M758</accession>
<dbReference type="PANTHER" id="PTHR31302">
    <property type="entry name" value="TRANSMEMBRANE PROTEIN WITH METALLOPHOSPHOESTERASE DOMAIN-RELATED"/>
    <property type="match status" value="1"/>
</dbReference>
<keyword evidence="3" id="KW-0812">Transmembrane</keyword>
<evidence type="ECO:0000259" key="4">
    <source>
        <dbReference type="Pfam" id="PF00149"/>
    </source>
</evidence>
<protein>
    <recommendedName>
        <fullName evidence="4">Calcineurin-like phosphoesterase domain-containing protein</fullName>
    </recommendedName>
</protein>
<dbReference type="GO" id="GO:0046872">
    <property type="term" value="F:metal ion binding"/>
    <property type="evidence" value="ECO:0007669"/>
    <property type="project" value="UniProtKB-KW"/>
</dbReference>
<dbReference type="GO" id="GO:0009245">
    <property type="term" value="P:lipid A biosynthetic process"/>
    <property type="evidence" value="ECO:0007669"/>
    <property type="project" value="TreeGrafter"/>
</dbReference>
<dbReference type="InterPro" id="IPR004843">
    <property type="entry name" value="Calcineurin-like_PHP"/>
</dbReference>
<name>A0A1T4M758_9BACT</name>
<organism evidence="5 6">
    <name type="scientific">Segatella oulorum</name>
    <dbReference type="NCBI Taxonomy" id="28136"/>
    <lineage>
        <taxon>Bacteria</taxon>
        <taxon>Pseudomonadati</taxon>
        <taxon>Bacteroidota</taxon>
        <taxon>Bacteroidia</taxon>
        <taxon>Bacteroidales</taxon>
        <taxon>Prevotellaceae</taxon>
        <taxon>Segatella</taxon>
    </lineage>
</organism>
<dbReference type="EMBL" id="FUXK01000005">
    <property type="protein sequence ID" value="SJZ62628.1"/>
    <property type="molecule type" value="Genomic_DNA"/>
</dbReference>
<dbReference type="RefSeq" id="WP_078805490.1">
    <property type="nucleotide sequence ID" value="NZ_FUXK01000005.1"/>
</dbReference>
<evidence type="ECO:0000313" key="6">
    <source>
        <dbReference type="Proteomes" id="UP000190065"/>
    </source>
</evidence>
<dbReference type="Gene3D" id="3.60.21.10">
    <property type="match status" value="1"/>
</dbReference>
<dbReference type="CDD" id="cd07385">
    <property type="entry name" value="MPP_YkuE_C"/>
    <property type="match status" value="1"/>
</dbReference>
<evidence type="ECO:0000256" key="3">
    <source>
        <dbReference type="SAM" id="Phobius"/>
    </source>
</evidence>
<dbReference type="GO" id="GO:0008758">
    <property type="term" value="F:UDP-2,3-diacylglucosamine hydrolase activity"/>
    <property type="evidence" value="ECO:0007669"/>
    <property type="project" value="TreeGrafter"/>
</dbReference>
<dbReference type="STRING" id="28136.SAMN02745202_00655"/>
<keyword evidence="1" id="KW-0479">Metal-binding</keyword>
<feature type="domain" description="Calcineurin-like phosphoesterase" evidence="4">
    <location>
        <begin position="150"/>
        <end position="334"/>
    </location>
</feature>
<feature type="transmembrane region" description="Helical" evidence="3">
    <location>
        <begin position="37"/>
        <end position="55"/>
    </location>
</feature>